<dbReference type="AlphaFoldDB" id="A0A4Q0M8P1"/>
<feature type="transmembrane region" description="Helical" evidence="6">
    <location>
        <begin position="187"/>
        <end position="205"/>
    </location>
</feature>
<feature type="transmembrane region" description="Helical" evidence="6">
    <location>
        <begin position="86"/>
        <end position="108"/>
    </location>
</feature>
<dbReference type="Pfam" id="PF03706">
    <property type="entry name" value="LPG_synthase_TM"/>
    <property type="match status" value="1"/>
</dbReference>
<dbReference type="PANTHER" id="PTHR40277">
    <property type="entry name" value="BLL5419 PROTEIN"/>
    <property type="match status" value="1"/>
</dbReference>
<comment type="subcellular location">
    <subcellularLocation>
        <location evidence="1">Cell membrane</location>
        <topology evidence="1">Multi-pass membrane protein</topology>
    </subcellularLocation>
</comment>
<feature type="transmembrane region" description="Helical" evidence="6">
    <location>
        <begin position="256"/>
        <end position="280"/>
    </location>
</feature>
<feature type="transmembrane region" description="Helical" evidence="6">
    <location>
        <begin position="217"/>
        <end position="236"/>
    </location>
</feature>
<name>A0A4Q0M8P1_9SPHI</name>
<evidence type="ECO:0000256" key="5">
    <source>
        <dbReference type="ARBA" id="ARBA00023136"/>
    </source>
</evidence>
<feature type="transmembrane region" description="Helical" evidence="6">
    <location>
        <begin position="155"/>
        <end position="175"/>
    </location>
</feature>
<dbReference type="RefSeq" id="WP_128769568.1">
    <property type="nucleotide sequence ID" value="NZ_RXOC01000007.1"/>
</dbReference>
<proteinExistence type="predicted"/>
<dbReference type="GO" id="GO:0005886">
    <property type="term" value="C:plasma membrane"/>
    <property type="evidence" value="ECO:0007669"/>
    <property type="project" value="UniProtKB-SubCell"/>
</dbReference>
<sequence>MNRKTLWNIAKIAFKLGFTVLLVYLVFRKIDFQQVKSIFLKSDPWYILAALLTYFFSQVISSWRLLSFLRSIGLPLKFSFNFRLYLLGMFYNVFLPGGVGGDGYKIYLLRKKFQKPTRKIFFSLFFDRVSGLWAIATLSVALIILIPRIDIPRAWPLAALIAGTAVYYLVMRRFFADYIKYFAEAHLKAVLVQSLQLLCVVFILLSQDFDGKFSPYLFSFLVSSLATILPLSIGGFGIREYVMTHASTVFDMNQALAVYTTITFYILSTIAALPGIWFVYRSKEFDPMPDEKEVSAVENDIDDVIESHHTTP</sequence>
<evidence type="ECO:0000256" key="1">
    <source>
        <dbReference type="ARBA" id="ARBA00004651"/>
    </source>
</evidence>
<evidence type="ECO:0000256" key="2">
    <source>
        <dbReference type="ARBA" id="ARBA00022475"/>
    </source>
</evidence>
<keyword evidence="5 6" id="KW-0472">Membrane</keyword>
<feature type="transmembrane region" description="Helical" evidence="6">
    <location>
        <begin position="47"/>
        <end position="66"/>
    </location>
</feature>
<feature type="transmembrane region" description="Helical" evidence="6">
    <location>
        <begin position="129"/>
        <end position="149"/>
    </location>
</feature>
<protein>
    <submittedName>
        <fullName evidence="7">Flippase-like domain-containing protein</fullName>
    </submittedName>
</protein>
<reference evidence="7 8" key="1">
    <citation type="submission" date="2018-12" db="EMBL/GenBank/DDBJ databases">
        <title>The Draft Genome Sequence of the Soil Bacterium Pedobacter tournemirensis R1.</title>
        <authorList>
            <person name="He J."/>
        </authorList>
    </citation>
    <scope>NUCLEOTIDE SEQUENCE [LARGE SCALE GENOMIC DNA]</scope>
    <source>
        <strain evidence="7 8">R1</strain>
    </source>
</reference>
<gene>
    <name evidence="7" type="ORF">EKH83_11425</name>
</gene>
<keyword evidence="4 6" id="KW-1133">Transmembrane helix</keyword>
<dbReference type="EMBL" id="RXOC01000007">
    <property type="protein sequence ID" value="RXF69293.1"/>
    <property type="molecule type" value="Genomic_DNA"/>
</dbReference>
<keyword evidence="2" id="KW-1003">Cell membrane</keyword>
<dbReference type="Proteomes" id="UP000290848">
    <property type="component" value="Unassembled WGS sequence"/>
</dbReference>
<evidence type="ECO:0000256" key="3">
    <source>
        <dbReference type="ARBA" id="ARBA00022692"/>
    </source>
</evidence>
<keyword evidence="3 6" id="KW-0812">Transmembrane</keyword>
<evidence type="ECO:0000256" key="4">
    <source>
        <dbReference type="ARBA" id="ARBA00022989"/>
    </source>
</evidence>
<evidence type="ECO:0000256" key="6">
    <source>
        <dbReference type="SAM" id="Phobius"/>
    </source>
</evidence>
<dbReference type="InterPro" id="IPR022791">
    <property type="entry name" value="L-PG_synthase/AglD"/>
</dbReference>
<evidence type="ECO:0000313" key="8">
    <source>
        <dbReference type="Proteomes" id="UP000290848"/>
    </source>
</evidence>
<comment type="caution">
    <text evidence="7">The sequence shown here is derived from an EMBL/GenBank/DDBJ whole genome shotgun (WGS) entry which is preliminary data.</text>
</comment>
<accession>A0A4Q0M8P1</accession>
<organism evidence="7 8">
    <name type="scientific">Arcticibacter tournemirensis</name>
    <dbReference type="NCBI Taxonomy" id="699437"/>
    <lineage>
        <taxon>Bacteria</taxon>
        <taxon>Pseudomonadati</taxon>
        <taxon>Bacteroidota</taxon>
        <taxon>Sphingobacteriia</taxon>
        <taxon>Sphingobacteriales</taxon>
        <taxon>Sphingobacteriaceae</taxon>
        <taxon>Arcticibacter</taxon>
    </lineage>
</organism>
<dbReference type="NCBIfam" id="TIGR00374">
    <property type="entry name" value="flippase-like domain"/>
    <property type="match status" value="1"/>
</dbReference>
<dbReference type="PANTHER" id="PTHR40277:SF1">
    <property type="entry name" value="BLL5419 PROTEIN"/>
    <property type="match status" value="1"/>
</dbReference>
<feature type="transmembrane region" description="Helical" evidence="6">
    <location>
        <begin position="6"/>
        <end position="27"/>
    </location>
</feature>
<evidence type="ECO:0000313" key="7">
    <source>
        <dbReference type="EMBL" id="RXF69293.1"/>
    </source>
</evidence>